<dbReference type="RefSeq" id="WP_332614796.1">
    <property type="nucleotide sequence ID" value="NZ_JAXGFP010000002.1"/>
</dbReference>
<sequence length="160" mass="17665">MDDRVKKLMTPEQCEVFARNAIKLGRSDLAAQAKQRAVELRAGAHGAGSAAERECLAAIYAYEEILRAKHGRRVPARRTWQMIERRGIIPAIEHAVDRPDGTAGFTALQEIGLENYAFEAVVLRHPQLFSESAVERSSQRMVSLDEVAAIEVSGLEKPAV</sequence>
<evidence type="ECO:0000313" key="1">
    <source>
        <dbReference type="EMBL" id="MEG3183086.1"/>
    </source>
</evidence>
<name>A0ABU7YW00_9GAMM</name>
<evidence type="ECO:0000313" key="2">
    <source>
        <dbReference type="Proteomes" id="UP001355056"/>
    </source>
</evidence>
<gene>
    <name evidence="1" type="ORF">SNE34_03545</name>
</gene>
<proteinExistence type="predicted"/>
<comment type="caution">
    <text evidence="1">The sequence shown here is derived from an EMBL/GenBank/DDBJ whole genome shotgun (WGS) entry which is preliminary data.</text>
</comment>
<keyword evidence="2" id="KW-1185">Reference proteome</keyword>
<protein>
    <recommendedName>
        <fullName evidence="3">Terminase small subunit</fullName>
    </recommendedName>
</protein>
<accession>A0ABU7YW00</accession>
<dbReference type="EMBL" id="JAXGFP010000002">
    <property type="protein sequence ID" value="MEG3183086.1"/>
    <property type="molecule type" value="Genomic_DNA"/>
</dbReference>
<organism evidence="1 2">
    <name type="scientific">Novilysobacter erysipheiresistens</name>
    <dbReference type="NCBI Taxonomy" id="1749332"/>
    <lineage>
        <taxon>Bacteria</taxon>
        <taxon>Pseudomonadati</taxon>
        <taxon>Pseudomonadota</taxon>
        <taxon>Gammaproteobacteria</taxon>
        <taxon>Lysobacterales</taxon>
        <taxon>Lysobacteraceae</taxon>
        <taxon>Novilysobacter</taxon>
    </lineage>
</organism>
<dbReference type="Proteomes" id="UP001355056">
    <property type="component" value="Unassembled WGS sequence"/>
</dbReference>
<reference evidence="1 2" key="1">
    <citation type="journal article" date="2016" name="Int. J. Syst. Evol. Microbiol.">
        <title>Lysobacter erysipheiresistens sp. nov., an antagonist of powdery mildew, isolated from tobacco-cultivated soil.</title>
        <authorList>
            <person name="Xie B."/>
            <person name="Li T."/>
            <person name="Lin X."/>
            <person name="Wang C.J."/>
            <person name="Chen Y.J."/>
            <person name="Liu W.J."/>
            <person name="Zhao Z.W."/>
        </authorList>
    </citation>
    <scope>NUCLEOTIDE SEQUENCE [LARGE SCALE GENOMIC DNA]</scope>
    <source>
        <strain evidence="1 2">RS-LYSO-3</strain>
    </source>
</reference>
<evidence type="ECO:0008006" key="3">
    <source>
        <dbReference type="Google" id="ProtNLM"/>
    </source>
</evidence>